<keyword evidence="3" id="KW-1185">Reference proteome</keyword>
<dbReference type="EMBL" id="CAUYUJ010000270">
    <property type="protein sequence ID" value="CAK0789606.1"/>
    <property type="molecule type" value="Genomic_DNA"/>
</dbReference>
<accession>A0ABN9PCB9</accession>
<organism evidence="2 3">
    <name type="scientific">Prorocentrum cordatum</name>
    <dbReference type="NCBI Taxonomy" id="2364126"/>
    <lineage>
        <taxon>Eukaryota</taxon>
        <taxon>Sar</taxon>
        <taxon>Alveolata</taxon>
        <taxon>Dinophyceae</taxon>
        <taxon>Prorocentrales</taxon>
        <taxon>Prorocentraceae</taxon>
        <taxon>Prorocentrum</taxon>
    </lineage>
</organism>
<feature type="compositionally biased region" description="Low complexity" evidence="1">
    <location>
        <begin position="220"/>
        <end position="248"/>
    </location>
</feature>
<protein>
    <submittedName>
        <fullName evidence="2">Uncharacterized protein</fullName>
    </submittedName>
</protein>
<proteinExistence type="predicted"/>
<feature type="compositionally biased region" description="Acidic residues" evidence="1">
    <location>
        <begin position="179"/>
        <end position="219"/>
    </location>
</feature>
<feature type="compositionally biased region" description="Acidic residues" evidence="1">
    <location>
        <begin position="138"/>
        <end position="153"/>
    </location>
</feature>
<name>A0ABN9PCB9_9DINO</name>
<sequence length="539" mass="57388">MAPKRRASISDDDLDALTEDLSKVITSTARPDYRDDVTGGPRNNVELLKWADTIALLPAGLPQLQLQKALDTVAAEKEDTFHLSDSRSKWAEGLAKRLRAMRRDMEQYVSKFKDRADDEDIPECLAAFRKHSRPSGPADEEVDGADSGAEEDGAGSAAEVVPAEPAGDAGGDAGRAAEEEGGDGEEFEEGEEEEQSEKDEAEDEAGATEEGVEDEESAGEELAAGKAAEQPAETAASGSSASGLTSAADKLPAGAPCSKRRRTTTPEDYVCKYAWDAEMQAAFRTKGAEREKAIRLVIPSVENGLLKGHCKDFPVAVWPDGDTWSVPHVSAEKLEELLKSSSKGSQVARNWVEHVTDGQVRLVDFKRSGFSFLAIRHEKSDGNEQFAQQSLRDFNEDQISQIRKHMEELVHMYANNKIDKDDLIKKKISCVAKVASLTTVRKRPAAKPGGQGEAAAGGKGCGGDTTPAAAAKRPKPKGKAKGKAKVVGKKASPSKGPGASGETQEAASVASSDEEAAAWTALGHGFDDVPPPGFGSIFD</sequence>
<feature type="region of interest" description="Disordered" evidence="1">
    <location>
        <begin position="440"/>
        <end position="539"/>
    </location>
</feature>
<feature type="region of interest" description="Disordered" evidence="1">
    <location>
        <begin position="127"/>
        <end position="262"/>
    </location>
</feature>
<evidence type="ECO:0000313" key="3">
    <source>
        <dbReference type="Proteomes" id="UP001189429"/>
    </source>
</evidence>
<dbReference type="Proteomes" id="UP001189429">
    <property type="component" value="Unassembled WGS sequence"/>
</dbReference>
<feature type="compositionally biased region" description="Basic residues" evidence="1">
    <location>
        <begin position="472"/>
        <end position="488"/>
    </location>
</feature>
<reference evidence="2" key="1">
    <citation type="submission" date="2023-10" db="EMBL/GenBank/DDBJ databases">
        <authorList>
            <person name="Chen Y."/>
            <person name="Shah S."/>
            <person name="Dougan E. K."/>
            <person name="Thang M."/>
            <person name="Chan C."/>
        </authorList>
    </citation>
    <scope>NUCLEOTIDE SEQUENCE [LARGE SCALE GENOMIC DNA]</scope>
</reference>
<gene>
    <name evidence="2" type="ORF">PCOR1329_LOCUS1134</name>
</gene>
<evidence type="ECO:0000256" key="1">
    <source>
        <dbReference type="SAM" id="MobiDB-lite"/>
    </source>
</evidence>
<evidence type="ECO:0000313" key="2">
    <source>
        <dbReference type="EMBL" id="CAK0789606.1"/>
    </source>
</evidence>
<feature type="compositionally biased region" description="Gly residues" evidence="1">
    <location>
        <begin position="449"/>
        <end position="463"/>
    </location>
</feature>
<comment type="caution">
    <text evidence="2">The sequence shown here is derived from an EMBL/GenBank/DDBJ whole genome shotgun (WGS) entry which is preliminary data.</text>
</comment>
<feature type="compositionally biased region" description="Low complexity" evidence="1">
    <location>
        <begin position="154"/>
        <end position="167"/>
    </location>
</feature>